<accession>A0A9P0QSD8</accession>
<keyword evidence="5" id="KW-1185">Reference proteome</keyword>
<reference evidence="4" key="1">
    <citation type="submission" date="2022-03" db="EMBL/GenBank/DDBJ databases">
        <authorList>
            <person name="Legras J.-L."/>
            <person name="Devillers H."/>
            <person name="Grondin C."/>
        </authorList>
    </citation>
    <scope>NUCLEOTIDE SEQUENCE</scope>
    <source>
        <strain evidence="4">CLIB 1423</strain>
    </source>
</reference>
<dbReference type="EMBL" id="CAKXYY010000013">
    <property type="protein sequence ID" value="CAH2353886.1"/>
    <property type="molecule type" value="Genomic_DNA"/>
</dbReference>
<sequence length="1418" mass="161514">MSSISLLASYLDPQRKSELAQKLASELDSCSSLSLLCDLLPSLDDASKDAIYPTVFQFCSTSTDYEVISRLSSGLPRLNKDLFERATFTLKNFLQATKVNYLPEFKKLIIEKVSHQQDGLVNIDSDSIVSTLEFFEYMFMNKHDGIDSELDYCLVLLLGYSDEEVSSKVSSMLRWRINQDSSETYLDTNFLWKSIFALEKSDLKVHKSHSYVLWLRLITSPSKTIVNTTDHYWECIQTGLTSPSHEHRKFCLSILQVSIKSISNSATSFQNSVMSWESSKADHYLKEWSRYVTLFEILAIDTSLHQAEAGTKDIISLISPESLIHSSWGWCLLCTGFSASMDSVRKFALSLLLSIPASNLYLITTGLQFLTNVFLPNAMLASHFHVRKIGCTNEYNCEYGERLQNFVYNIVSSGDKISDSDLVLAVNAILITLNTAECFDPAKIYVSLGLLQGLKQNKILKFDNEITLKNLLILSEYRPEGELFETALQTITLRLLLSFKLQDKGDLTKFFSALHKYVKFNGTRIVNENMDLVLQLLLTNDVKKEDLRSLYEESEIHIQALIFGITASTGYSKGIISSPSINSLHLIAIILQQDLHNDKLQINYDDFASRICDRVDFTDKVEELSFYQTVASIKDQKWNDFALSTTKTTDSTANLWKIISDEVQSNDQFTLINVSKKLKFISSINNCTDHRLKFTIEELLSFNSILFKNSREISKISTTFYKVREEAFAQLYKMMARLVSEDPIEEIAVVRVVEVVDCNSSNPELNFAVSQLLFNIINYQQLSVTTLELVASKLFELWDTLNSARLFLNQKDLHCHLISTMYHEKLLRESATNESIGSILLKFGSEVLDNACGRRSILPTLTKQISDFQLSNGKDFETCYWIPELLVRGYIIQQLTSNVFRLENIIGKLYDEQVSTTGDSRIYFKIYNLEEISARINIMAILGTCVSSEFSRRIIDFVFENEEEFHLLNVIKRTDGFEEWRRIQLMSIVLIANRNVTTDYMIENYLTTFIGLLETDPSPLVRIYLEWMIASYLSESEEQTRKTFDYLKKLVDMNGGKPTLLTSYERILCMMISQQEPLERQVNLLTEFLTIVVPAATSNKAMTRHFSLSLICSIYPQIVQKKLNLDPNIFKVVENMYQTAILSESYDQHRSGDATLWDIVKDMTLVSISGGVLLRVSDRDIDFITRESYVQNLTSDQQSALQVKIGENFEELWIKDRKLQGDKKVIQNREEKEDGKGNKVTPLQTKSGALNSIVDVDNEKINVVRSDLIVVSSLVDKPPNLGGICRLSDVLGAGLLTLHDLNVKNHSQFKTVAVTADRWMPMIEVKPEDIISYFHEKKREGYTLIGLEQTDKSVELNSELKFPKKSLILLGREKEGIPGDLLAELDFCVEIKQVGVIRSMNIQTATAIIVHAYSTQHC</sequence>
<dbReference type="InterPro" id="IPR001537">
    <property type="entry name" value="SpoU_MeTrfase"/>
</dbReference>
<keyword evidence="2" id="KW-0808">Transferase</keyword>
<evidence type="ECO:0000256" key="2">
    <source>
        <dbReference type="ARBA" id="ARBA00022679"/>
    </source>
</evidence>
<evidence type="ECO:0000259" key="3">
    <source>
        <dbReference type="Pfam" id="PF00588"/>
    </source>
</evidence>
<dbReference type="InterPro" id="IPR029026">
    <property type="entry name" value="tRNA_m1G_MTases_N"/>
</dbReference>
<dbReference type="OrthoDB" id="241340at2759"/>
<feature type="domain" description="tRNA/rRNA methyltransferase SpoU type" evidence="3">
    <location>
        <begin position="1268"/>
        <end position="1410"/>
    </location>
</feature>
<evidence type="ECO:0000313" key="5">
    <source>
        <dbReference type="Proteomes" id="UP000837801"/>
    </source>
</evidence>
<evidence type="ECO:0000313" key="4">
    <source>
        <dbReference type="EMBL" id="CAH2353886.1"/>
    </source>
</evidence>
<dbReference type="SUPFAM" id="SSF75217">
    <property type="entry name" value="alpha/beta knot"/>
    <property type="match status" value="1"/>
</dbReference>
<dbReference type="Pfam" id="PF00588">
    <property type="entry name" value="SpoU_methylase"/>
    <property type="match status" value="1"/>
</dbReference>
<dbReference type="GO" id="GO:0003723">
    <property type="term" value="F:RNA binding"/>
    <property type="evidence" value="ECO:0007669"/>
    <property type="project" value="InterPro"/>
</dbReference>
<gene>
    <name evidence="4" type="ORF">CLIB1423_13S01068</name>
</gene>
<dbReference type="PANTHER" id="PTHR12029">
    <property type="entry name" value="RNA METHYLTRANSFERASE"/>
    <property type="match status" value="1"/>
</dbReference>
<name>A0A9P0QSD8_9ASCO</name>
<dbReference type="InterPro" id="IPR045330">
    <property type="entry name" value="TRM3/TARBP1"/>
</dbReference>
<keyword evidence="1" id="KW-0489">Methyltransferase</keyword>
<protein>
    <submittedName>
        <fullName evidence="4">tRNA (Guanosine(18)-2'-O)-methyltransferase</fullName>
    </submittedName>
</protein>
<dbReference type="Proteomes" id="UP000837801">
    <property type="component" value="Unassembled WGS sequence"/>
</dbReference>
<dbReference type="GO" id="GO:0016423">
    <property type="term" value="F:tRNA (guanine) methyltransferase activity"/>
    <property type="evidence" value="ECO:0007669"/>
    <property type="project" value="InterPro"/>
</dbReference>
<dbReference type="PANTHER" id="PTHR12029:SF11">
    <property type="entry name" value="METHYLTRANSFERASE TARBP1-RELATED"/>
    <property type="match status" value="1"/>
</dbReference>
<dbReference type="FunFam" id="3.40.1280.10:FF:000022">
    <property type="entry name" value="Trm3p"/>
    <property type="match status" value="1"/>
</dbReference>
<dbReference type="InterPro" id="IPR044748">
    <property type="entry name" value="Trm3/TARBP1_C"/>
</dbReference>
<proteinExistence type="predicted"/>
<dbReference type="CDD" id="cd18091">
    <property type="entry name" value="SpoU-like_TRM3-like"/>
    <property type="match status" value="1"/>
</dbReference>
<dbReference type="GO" id="GO:0030488">
    <property type="term" value="P:tRNA methylation"/>
    <property type="evidence" value="ECO:0007669"/>
    <property type="project" value="InterPro"/>
</dbReference>
<dbReference type="Gene3D" id="3.40.1280.10">
    <property type="match status" value="1"/>
</dbReference>
<comment type="caution">
    <text evidence="4">The sequence shown here is derived from an EMBL/GenBank/DDBJ whole genome shotgun (WGS) entry which is preliminary data.</text>
</comment>
<evidence type="ECO:0000256" key="1">
    <source>
        <dbReference type="ARBA" id="ARBA00022603"/>
    </source>
</evidence>
<organism evidence="4 5">
    <name type="scientific">[Candida] railenensis</name>
    <dbReference type="NCBI Taxonomy" id="45579"/>
    <lineage>
        <taxon>Eukaryota</taxon>
        <taxon>Fungi</taxon>
        <taxon>Dikarya</taxon>
        <taxon>Ascomycota</taxon>
        <taxon>Saccharomycotina</taxon>
        <taxon>Pichiomycetes</taxon>
        <taxon>Debaryomycetaceae</taxon>
        <taxon>Kurtzmaniella</taxon>
    </lineage>
</organism>
<dbReference type="InterPro" id="IPR029028">
    <property type="entry name" value="Alpha/beta_knot_MTases"/>
</dbReference>